<evidence type="ECO:0000256" key="2">
    <source>
        <dbReference type="ARBA" id="ARBA00010651"/>
    </source>
</evidence>
<evidence type="ECO:0000256" key="11">
    <source>
        <dbReference type="RuleBase" id="RU004494"/>
    </source>
</evidence>
<evidence type="ECO:0000256" key="1">
    <source>
        <dbReference type="ARBA" id="ARBA00004167"/>
    </source>
</evidence>
<dbReference type="CDD" id="cd03470">
    <property type="entry name" value="Rieske_cytochrome_bc1"/>
    <property type="match status" value="1"/>
</dbReference>
<evidence type="ECO:0000256" key="4">
    <source>
        <dbReference type="ARBA" id="ARBA00022714"/>
    </source>
</evidence>
<comment type="miscellaneous">
    <text evidence="11">The Rieske protein is a high potential 2Fe-2S protein.</text>
</comment>
<dbReference type="Pfam" id="PF00355">
    <property type="entry name" value="Rieske"/>
    <property type="match status" value="1"/>
</dbReference>
<evidence type="ECO:0000256" key="3">
    <source>
        <dbReference type="ARBA" id="ARBA00022692"/>
    </source>
</evidence>
<evidence type="ECO:0000256" key="5">
    <source>
        <dbReference type="ARBA" id="ARBA00022723"/>
    </source>
</evidence>
<comment type="subcellular location">
    <subcellularLocation>
        <location evidence="1">Membrane</location>
        <topology evidence="1">Single-pass membrane protein</topology>
    </subcellularLocation>
    <subcellularLocation>
        <location evidence="12">Mitochondrion inner membrane</location>
    </subcellularLocation>
</comment>
<keyword evidence="12" id="KW-0679">Respiratory chain</keyword>
<evidence type="ECO:0000313" key="16">
    <source>
        <dbReference type="Proteomes" id="UP001628179"/>
    </source>
</evidence>
<dbReference type="Gene3D" id="2.102.10.10">
    <property type="entry name" value="Rieske [2Fe-2S] iron-sulphur domain"/>
    <property type="match status" value="1"/>
</dbReference>
<dbReference type="EC" id="7.1.1.8" evidence="11"/>
<sequence length="238" mass="25486">MAPLSTVSRALARSSLRQLPTTTTATAVRAMSSSPALRDAASSSTFESPFKGESKSSKVPDFSKYMSKGSGSTNALFSYFMVGTLGAISAAGAKSTIQEFLVNMSASADVLAMAKVEVDLNAIPEGKNVIIKWRGKPVFIRHRTAAEIEEANSINVASLRDPQTDEERVKKPEWLVMLGVCTHLGCVPIGEAGDYGGWFCPCHGSHYDISGRIRKGPAPLNLEIPEYDFPEDGKLVVG</sequence>
<evidence type="ECO:0000256" key="7">
    <source>
        <dbReference type="ARBA" id="ARBA00023004"/>
    </source>
</evidence>
<keyword evidence="6" id="KW-1133">Transmembrane helix</keyword>
<evidence type="ECO:0000256" key="6">
    <source>
        <dbReference type="ARBA" id="ARBA00022989"/>
    </source>
</evidence>
<evidence type="ECO:0000259" key="14">
    <source>
        <dbReference type="PROSITE" id="PS51296"/>
    </source>
</evidence>
<dbReference type="InterPro" id="IPR004192">
    <property type="entry name" value="Rieske_TM"/>
</dbReference>
<dbReference type="RefSeq" id="XP_070921286.1">
    <property type="nucleotide sequence ID" value="XM_071065185.1"/>
</dbReference>
<dbReference type="PROSITE" id="PS51296">
    <property type="entry name" value="RIESKE"/>
    <property type="match status" value="1"/>
</dbReference>
<keyword evidence="8" id="KW-0411">Iron-sulfur</keyword>
<dbReference type="InterPro" id="IPR005805">
    <property type="entry name" value="Rieske_Fe-S_prot_C"/>
</dbReference>
<name>A0ABQ0GPB5_9PEZI</name>
<comment type="caution">
    <text evidence="15">The sequence shown here is derived from an EMBL/GenBank/DDBJ whole genome shotgun (WGS) entry which is preliminary data.</text>
</comment>
<feature type="domain" description="Rieske" evidence="14">
    <location>
        <begin position="141"/>
        <end position="236"/>
    </location>
</feature>
<dbReference type="InterPro" id="IPR037008">
    <property type="entry name" value="bc1_Rieske_TM_sf"/>
</dbReference>
<keyword evidence="10" id="KW-1015">Disulfide bond</keyword>
<keyword evidence="16" id="KW-1185">Reference proteome</keyword>
<evidence type="ECO:0000256" key="9">
    <source>
        <dbReference type="ARBA" id="ARBA00023136"/>
    </source>
</evidence>
<dbReference type="Pfam" id="PF02921">
    <property type="entry name" value="UCR_TM"/>
    <property type="match status" value="1"/>
</dbReference>
<evidence type="ECO:0000313" key="15">
    <source>
        <dbReference type="EMBL" id="GAB1319556.1"/>
    </source>
</evidence>
<dbReference type="Gene3D" id="1.20.5.270">
    <property type="entry name" value="Ubiquinol cytochrome reductase, transmembrane domain"/>
    <property type="match status" value="1"/>
</dbReference>
<dbReference type="EMBL" id="BAAFSV010000005">
    <property type="protein sequence ID" value="GAB1319556.1"/>
    <property type="molecule type" value="Genomic_DNA"/>
</dbReference>
<keyword evidence="7" id="KW-0408">Iron</keyword>
<keyword evidence="4" id="KW-0001">2Fe-2S</keyword>
<keyword evidence="3" id="KW-0812">Transmembrane</keyword>
<dbReference type="SUPFAM" id="SSF81502">
    <property type="entry name" value="ISP transmembrane anchor"/>
    <property type="match status" value="1"/>
</dbReference>
<organism evidence="15 16">
    <name type="scientific">Madurella fahalii</name>
    <dbReference type="NCBI Taxonomy" id="1157608"/>
    <lineage>
        <taxon>Eukaryota</taxon>
        <taxon>Fungi</taxon>
        <taxon>Dikarya</taxon>
        <taxon>Ascomycota</taxon>
        <taxon>Pezizomycotina</taxon>
        <taxon>Sordariomycetes</taxon>
        <taxon>Sordariomycetidae</taxon>
        <taxon>Sordariales</taxon>
        <taxon>Sordariales incertae sedis</taxon>
        <taxon>Madurella</taxon>
    </lineage>
</organism>
<dbReference type="InterPro" id="IPR017941">
    <property type="entry name" value="Rieske_2Fe-2S"/>
</dbReference>
<proteinExistence type="inferred from homology"/>
<evidence type="ECO:0000256" key="8">
    <source>
        <dbReference type="ARBA" id="ARBA00023014"/>
    </source>
</evidence>
<keyword evidence="5" id="KW-0479">Metal-binding</keyword>
<accession>A0ABQ0GPB5</accession>
<feature type="compositionally biased region" description="Polar residues" evidence="13">
    <location>
        <begin position="22"/>
        <end position="47"/>
    </location>
</feature>
<dbReference type="PANTHER" id="PTHR10134">
    <property type="entry name" value="CYTOCHROME B-C1 COMPLEX SUBUNIT RIESKE, MITOCHONDRIAL"/>
    <property type="match status" value="1"/>
</dbReference>
<evidence type="ECO:0000256" key="10">
    <source>
        <dbReference type="ARBA" id="ARBA00023157"/>
    </source>
</evidence>
<dbReference type="InterPro" id="IPR014349">
    <property type="entry name" value="Rieske_Fe-S_prot"/>
</dbReference>
<comment type="similarity">
    <text evidence="2">Belongs to the Rieske iron-sulfur protein family.</text>
</comment>
<dbReference type="InterPro" id="IPR036922">
    <property type="entry name" value="Rieske_2Fe-2S_sf"/>
</dbReference>
<comment type="cofactor">
    <cofactor evidence="11">
        <name>[2Fe-2S] cluster</name>
        <dbReference type="ChEBI" id="CHEBI:190135"/>
    </cofactor>
    <text evidence="11">Binds 1 [2Fe-2S] cluster per subunit.</text>
</comment>
<gene>
    <name evidence="15" type="primary">RIP1</name>
    <name evidence="15" type="ORF">MFIFM68171_09766</name>
</gene>
<evidence type="ECO:0000256" key="13">
    <source>
        <dbReference type="SAM" id="MobiDB-lite"/>
    </source>
</evidence>
<keyword evidence="11" id="KW-0249">Electron transport</keyword>
<keyword evidence="9" id="KW-0472">Membrane</keyword>
<keyword evidence="12" id="KW-0496">Mitochondrion</keyword>
<dbReference type="Proteomes" id="UP001628179">
    <property type="component" value="Unassembled WGS sequence"/>
</dbReference>
<dbReference type="SUPFAM" id="SSF50022">
    <property type="entry name" value="ISP domain"/>
    <property type="match status" value="1"/>
</dbReference>
<reference evidence="15 16" key="1">
    <citation type="submission" date="2024-09" db="EMBL/GenBank/DDBJ databases">
        <title>Itraconazole resistance in Madurella fahalii resulting from another homologue of gene encoding cytochrome P450 14-alpha sterol demethylase (CYP51).</title>
        <authorList>
            <person name="Yoshioka I."/>
            <person name="Fahal A.H."/>
            <person name="Kaneko S."/>
            <person name="Yaguchi T."/>
        </authorList>
    </citation>
    <scope>NUCLEOTIDE SEQUENCE [LARGE SCALE GENOMIC DNA]</scope>
    <source>
        <strain evidence="15 16">IFM 68171</strain>
    </source>
</reference>
<keyword evidence="11" id="KW-0813">Transport</keyword>
<evidence type="ECO:0000256" key="12">
    <source>
        <dbReference type="RuleBase" id="RU004495"/>
    </source>
</evidence>
<dbReference type="InterPro" id="IPR006317">
    <property type="entry name" value="Ubiquinol_cyt_c_Rdtase_Fe-S-su"/>
</dbReference>
<dbReference type="NCBIfam" id="TIGR01416">
    <property type="entry name" value="Rieske_proteo"/>
    <property type="match status" value="1"/>
</dbReference>
<protein>
    <recommendedName>
        <fullName evidence="11">Cytochrome b-c1 complex subunit Rieske, mitochondrial</fullName>
        <ecNumber evidence="11">7.1.1.8</ecNumber>
    </recommendedName>
</protein>
<comment type="catalytic activity">
    <reaction evidence="11">
        <text>a quinol + 2 Fe(III)-[cytochrome c](out) = a quinone + 2 Fe(II)-[cytochrome c](out) + 2 H(+)(out)</text>
        <dbReference type="Rhea" id="RHEA:11484"/>
        <dbReference type="Rhea" id="RHEA-COMP:10350"/>
        <dbReference type="Rhea" id="RHEA-COMP:14399"/>
        <dbReference type="ChEBI" id="CHEBI:15378"/>
        <dbReference type="ChEBI" id="CHEBI:24646"/>
        <dbReference type="ChEBI" id="CHEBI:29033"/>
        <dbReference type="ChEBI" id="CHEBI:29034"/>
        <dbReference type="ChEBI" id="CHEBI:132124"/>
        <dbReference type="EC" id="7.1.1.8"/>
    </reaction>
</comment>
<dbReference type="GeneID" id="98180508"/>
<feature type="region of interest" description="Disordered" evidence="13">
    <location>
        <begin position="22"/>
        <end position="58"/>
    </location>
</feature>
<dbReference type="PRINTS" id="PR00162">
    <property type="entry name" value="RIESKE"/>
</dbReference>